<evidence type="ECO:0000256" key="1">
    <source>
        <dbReference type="ARBA" id="ARBA00005272"/>
    </source>
</evidence>
<feature type="transmembrane region" description="Helical" evidence="8">
    <location>
        <begin position="384"/>
        <end position="400"/>
    </location>
</feature>
<dbReference type="PANTHER" id="PTHR43706:SF47">
    <property type="entry name" value="EXTERNAL NADH-UBIQUINONE OXIDOREDUCTASE 1, MITOCHONDRIAL-RELATED"/>
    <property type="match status" value="1"/>
</dbReference>
<evidence type="ECO:0000256" key="8">
    <source>
        <dbReference type="SAM" id="Phobius"/>
    </source>
</evidence>
<dbReference type="InterPro" id="IPR023753">
    <property type="entry name" value="FAD/NAD-binding_dom"/>
</dbReference>
<keyword evidence="4" id="KW-0274">FAD</keyword>
<organism evidence="10 11">
    <name type="scientific">Clostridium punense</name>
    <dbReference type="NCBI Taxonomy" id="1054297"/>
    <lineage>
        <taxon>Bacteria</taxon>
        <taxon>Bacillati</taxon>
        <taxon>Bacillota</taxon>
        <taxon>Clostridia</taxon>
        <taxon>Eubacteriales</taxon>
        <taxon>Clostridiaceae</taxon>
        <taxon>Clostridium</taxon>
    </lineage>
</organism>
<keyword evidence="8" id="KW-0812">Transmembrane</keyword>
<evidence type="ECO:0000256" key="7">
    <source>
        <dbReference type="ARBA" id="ARBA00047599"/>
    </source>
</evidence>
<dbReference type="Gene3D" id="3.50.50.100">
    <property type="match status" value="1"/>
</dbReference>
<dbReference type="Pfam" id="PF07992">
    <property type="entry name" value="Pyr_redox_2"/>
    <property type="match status" value="1"/>
</dbReference>
<reference evidence="10 11" key="1">
    <citation type="submission" date="2021-03" db="EMBL/GenBank/DDBJ databases">
        <title>Genomic Encyclopedia of Type Strains, Phase IV (KMG-IV): sequencing the most valuable type-strain genomes for metagenomic binning, comparative biology and taxonomic classification.</title>
        <authorList>
            <person name="Goeker M."/>
        </authorList>
    </citation>
    <scope>NUCLEOTIDE SEQUENCE [LARGE SCALE GENOMIC DNA]</scope>
    <source>
        <strain evidence="10 11">DSM 28650</strain>
    </source>
</reference>
<evidence type="ECO:0000259" key="9">
    <source>
        <dbReference type="Pfam" id="PF07992"/>
    </source>
</evidence>
<feature type="domain" description="FAD/NAD(P)-binding" evidence="9">
    <location>
        <begin position="6"/>
        <end position="325"/>
    </location>
</feature>
<keyword evidence="5" id="KW-0560">Oxidoreductase</keyword>
<keyword evidence="6" id="KW-0520">NAD</keyword>
<evidence type="ECO:0000313" key="10">
    <source>
        <dbReference type="EMBL" id="MBP2023242.1"/>
    </source>
</evidence>
<dbReference type="RefSeq" id="WP_021283038.1">
    <property type="nucleotide sequence ID" value="NZ_JAGGLL010000025.1"/>
</dbReference>
<evidence type="ECO:0000256" key="6">
    <source>
        <dbReference type="ARBA" id="ARBA00023027"/>
    </source>
</evidence>
<proteinExistence type="inferred from homology"/>
<protein>
    <recommendedName>
        <fullName evidence="2">NADH:ubiquinone reductase (non-electrogenic)</fullName>
        <ecNumber evidence="2">1.6.5.9</ecNumber>
    </recommendedName>
</protein>
<feature type="transmembrane region" description="Helical" evidence="8">
    <location>
        <begin position="562"/>
        <end position="589"/>
    </location>
</feature>
<dbReference type="EC" id="1.6.5.9" evidence="2"/>
<keyword evidence="8" id="KW-1133">Transmembrane helix</keyword>
<dbReference type="PRINTS" id="PR00368">
    <property type="entry name" value="FADPNR"/>
</dbReference>
<keyword evidence="3" id="KW-0285">Flavoprotein</keyword>
<comment type="catalytic activity">
    <reaction evidence="7">
        <text>a quinone + NADH + H(+) = a quinol + NAD(+)</text>
        <dbReference type="Rhea" id="RHEA:46160"/>
        <dbReference type="ChEBI" id="CHEBI:15378"/>
        <dbReference type="ChEBI" id="CHEBI:24646"/>
        <dbReference type="ChEBI" id="CHEBI:57540"/>
        <dbReference type="ChEBI" id="CHEBI:57945"/>
        <dbReference type="ChEBI" id="CHEBI:132124"/>
        <dbReference type="EC" id="1.6.5.9"/>
    </reaction>
</comment>
<keyword evidence="11" id="KW-1185">Reference proteome</keyword>
<comment type="similarity">
    <text evidence="1">Belongs to the NADH dehydrogenase family.</text>
</comment>
<dbReference type="Proteomes" id="UP001519308">
    <property type="component" value="Unassembled WGS sequence"/>
</dbReference>
<sequence length="649" mass="71715">MDKQKNILILGAGYAGVHAAKMLAKKYKKDSNINITLIDKNPFHTLMTELHEVAGGRVHPESVQVDLGKIFNRTKVNIVTDYITNVDTDKKVVTTKLGSYTYDYLIVGTGSEPAFFGVPGVKEHGFTLWSFEDAIRLRGHITKTFEKASKERNSSKRREMLTFVVAGSGFTGIEMAGELLEWKTRLAREYKIDENEVKVLVVEALSTILNMLDRKQADKAEKYLAKNCVKVLKESPIVEVTAENIKLKTGEVIPTQTLIWTCGIQGTQEAKEYGLKVGRASRLEVNERMEAVGKEGVYVVGDLALNTDAKGNITNPQIVEAAEQTAATAVKNIVAHMTNGEKVNFSPKYHGFMVSIGGKYCVANTAGIKMSGLFAMMTKHLVNMYYLFGIGGFYLIWRYLQHEFFHMEDNRTIIRGHVSSHGNRLWLVPLRLFMGCMWLLEGAKKFFGEATWKAATESFSTLGDLFKGIGPDSWLKAGNVKMPFEWLQVAGTSGASAAGAATDAATSASQAAGAAGAAASWPTPIISEMPKFFKAIMEFMIPNPEIAVWFQRMVVCLEIGMGLALLAGLFTWLASAASAFMVCNFILSAMAGWEILWYFFGSIALMGGAGRTLGLDYYVMPWLGKTLGKWWFGKEKPIYGYENNKSITM</sequence>
<comment type="caution">
    <text evidence="10">The sequence shown here is derived from an EMBL/GenBank/DDBJ whole genome shotgun (WGS) entry which is preliminary data.</text>
</comment>
<evidence type="ECO:0000256" key="5">
    <source>
        <dbReference type="ARBA" id="ARBA00023002"/>
    </source>
</evidence>
<dbReference type="PANTHER" id="PTHR43706">
    <property type="entry name" value="NADH DEHYDROGENASE"/>
    <property type="match status" value="1"/>
</dbReference>
<feature type="transmembrane region" description="Helical" evidence="8">
    <location>
        <begin position="595"/>
        <end position="619"/>
    </location>
</feature>
<evidence type="ECO:0000313" key="11">
    <source>
        <dbReference type="Proteomes" id="UP001519308"/>
    </source>
</evidence>
<evidence type="ECO:0000256" key="4">
    <source>
        <dbReference type="ARBA" id="ARBA00022827"/>
    </source>
</evidence>
<dbReference type="SUPFAM" id="SSF51905">
    <property type="entry name" value="FAD/NAD(P)-binding domain"/>
    <property type="match status" value="2"/>
</dbReference>
<evidence type="ECO:0000256" key="2">
    <source>
        <dbReference type="ARBA" id="ARBA00012637"/>
    </source>
</evidence>
<dbReference type="InterPro" id="IPR036188">
    <property type="entry name" value="FAD/NAD-bd_sf"/>
</dbReference>
<accession>A0ABS4K635</accession>
<gene>
    <name evidence="10" type="ORF">J2Z44_003079</name>
</gene>
<keyword evidence="8" id="KW-0472">Membrane</keyword>
<evidence type="ECO:0000256" key="3">
    <source>
        <dbReference type="ARBA" id="ARBA00022630"/>
    </source>
</evidence>
<dbReference type="EMBL" id="JAGGLL010000025">
    <property type="protein sequence ID" value="MBP2023242.1"/>
    <property type="molecule type" value="Genomic_DNA"/>
</dbReference>
<name>A0ABS4K635_9CLOT</name>
<dbReference type="PRINTS" id="PR00411">
    <property type="entry name" value="PNDRDTASEI"/>
</dbReference>
<dbReference type="InterPro" id="IPR045024">
    <property type="entry name" value="NDH-2"/>
</dbReference>